<evidence type="ECO:0000256" key="1">
    <source>
        <dbReference type="ARBA" id="ARBA00004370"/>
    </source>
</evidence>
<dbReference type="Pfam" id="PF04828">
    <property type="entry name" value="GFA"/>
    <property type="match status" value="1"/>
</dbReference>
<dbReference type="PANTHER" id="PTHR33337:SF40">
    <property type="entry name" value="CENP-V_GFA DOMAIN-CONTAINING PROTEIN-RELATED"/>
    <property type="match status" value="1"/>
</dbReference>
<evidence type="ECO:0000313" key="9">
    <source>
        <dbReference type="Proteomes" id="UP000427906"/>
    </source>
</evidence>
<name>A0A5K7YLX7_9BACT</name>
<evidence type="ECO:0000259" key="7">
    <source>
        <dbReference type="PROSITE" id="PS51891"/>
    </source>
</evidence>
<dbReference type="PROSITE" id="PS00232">
    <property type="entry name" value="CADHERIN_1"/>
    <property type="match status" value="1"/>
</dbReference>
<comment type="similarity">
    <text evidence="2">Belongs to the Gfa family.</text>
</comment>
<dbReference type="GO" id="GO:0016846">
    <property type="term" value="F:carbon-sulfur lyase activity"/>
    <property type="evidence" value="ECO:0007669"/>
    <property type="project" value="InterPro"/>
</dbReference>
<feature type="domain" description="CENP-V/GFA" evidence="7">
    <location>
        <begin position="21"/>
        <end position="154"/>
    </location>
</feature>
<dbReference type="InterPro" id="IPR020894">
    <property type="entry name" value="Cadherin_CS"/>
</dbReference>
<organism evidence="8 9">
    <name type="scientific">Desulfosarcina alkanivorans</name>
    <dbReference type="NCBI Taxonomy" id="571177"/>
    <lineage>
        <taxon>Bacteria</taxon>
        <taxon>Pseudomonadati</taxon>
        <taxon>Thermodesulfobacteriota</taxon>
        <taxon>Desulfobacteria</taxon>
        <taxon>Desulfobacterales</taxon>
        <taxon>Desulfosarcinaceae</taxon>
        <taxon>Desulfosarcina</taxon>
    </lineage>
</organism>
<keyword evidence="4" id="KW-0862">Zinc</keyword>
<dbReference type="PROSITE" id="PS51891">
    <property type="entry name" value="CENP_V_GFA"/>
    <property type="match status" value="1"/>
</dbReference>
<evidence type="ECO:0000256" key="6">
    <source>
        <dbReference type="ARBA" id="ARBA00023239"/>
    </source>
</evidence>
<dbReference type="Gene3D" id="3.90.1590.10">
    <property type="entry name" value="glutathione-dependent formaldehyde- activating enzyme (gfa)"/>
    <property type="match status" value="1"/>
</dbReference>
<dbReference type="GO" id="GO:0007155">
    <property type="term" value="P:cell adhesion"/>
    <property type="evidence" value="ECO:0007669"/>
    <property type="project" value="InterPro"/>
</dbReference>
<dbReference type="SUPFAM" id="SSF51316">
    <property type="entry name" value="Mss4-like"/>
    <property type="match status" value="1"/>
</dbReference>
<evidence type="ECO:0000313" key="8">
    <source>
        <dbReference type="EMBL" id="BBO68839.1"/>
    </source>
</evidence>
<dbReference type="GO" id="GO:0005886">
    <property type="term" value="C:plasma membrane"/>
    <property type="evidence" value="ECO:0007669"/>
    <property type="project" value="InterPro"/>
</dbReference>
<reference evidence="8 9" key="1">
    <citation type="submission" date="2019-11" db="EMBL/GenBank/DDBJ databases">
        <title>Comparative genomics of hydrocarbon-degrading Desulfosarcina strains.</title>
        <authorList>
            <person name="Watanabe M."/>
            <person name="Kojima H."/>
            <person name="Fukui M."/>
        </authorList>
    </citation>
    <scope>NUCLEOTIDE SEQUENCE [LARGE SCALE GENOMIC DNA]</scope>
    <source>
        <strain evidence="8 9">PL12</strain>
    </source>
</reference>
<comment type="subcellular location">
    <subcellularLocation>
        <location evidence="1">Membrane</location>
    </subcellularLocation>
</comment>
<dbReference type="RefSeq" id="WP_155316947.1">
    <property type="nucleotide sequence ID" value="NZ_AP021874.1"/>
</dbReference>
<dbReference type="OrthoDB" id="9805575at2"/>
<keyword evidence="9" id="KW-1185">Reference proteome</keyword>
<dbReference type="GO" id="GO:0046872">
    <property type="term" value="F:metal ion binding"/>
    <property type="evidence" value="ECO:0007669"/>
    <property type="project" value="UniProtKB-KW"/>
</dbReference>
<proteinExistence type="inferred from homology"/>
<evidence type="ECO:0000256" key="3">
    <source>
        <dbReference type="ARBA" id="ARBA00022723"/>
    </source>
</evidence>
<dbReference type="Proteomes" id="UP000427906">
    <property type="component" value="Chromosome"/>
</dbReference>
<dbReference type="InterPro" id="IPR011057">
    <property type="entry name" value="Mss4-like_sf"/>
</dbReference>
<dbReference type="AlphaFoldDB" id="A0A5K7YLX7"/>
<accession>A0A5K7YLX7</accession>
<keyword evidence="3" id="KW-0479">Metal-binding</keyword>
<evidence type="ECO:0000256" key="2">
    <source>
        <dbReference type="ARBA" id="ARBA00005495"/>
    </source>
</evidence>
<evidence type="ECO:0000256" key="4">
    <source>
        <dbReference type="ARBA" id="ARBA00022833"/>
    </source>
</evidence>
<keyword evidence="5" id="KW-0472">Membrane</keyword>
<dbReference type="EMBL" id="AP021874">
    <property type="protein sequence ID" value="BBO68839.1"/>
    <property type="molecule type" value="Genomic_DNA"/>
</dbReference>
<protein>
    <recommendedName>
        <fullName evidence="7">CENP-V/GFA domain-containing protein</fullName>
    </recommendedName>
</protein>
<dbReference type="KEGG" id="dalk:DSCA_27690"/>
<gene>
    <name evidence="8" type="ORF">DSCA_27690</name>
</gene>
<dbReference type="InterPro" id="IPR006913">
    <property type="entry name" value="CENP-V/GFA"/>
</dbReference>
<dbReference type="PANTHER" id="PTHR33337">
    <property type="entry name" value="GFA DOMAIN-CONTAINING PROTEIN"/>
    <property type="match status" value="1"/>
</dbReference>
<keyword evidence="6" id="KW-0456">Lyase</keyword>
<sequence>MKTEFGPDYASVGDKGFIPKYHARCHCGAVAYEVCADPVDAKICHCLTCQKLHGAPMQWAAIFHKRDVRITAGIDHLRFFNSERLEYDRILPCKVSCGRCGTPIADEGRRMWLAFPSLFDFGHISRIPASFKPTCHIFYGLRVVDINDNLPKWSGHKNYSDRM</sequence>
<evidence type="ECO:0000256" key="5">
    <source>
        <dbReference type="ARBA" id="ARBA00023136"/>
    </source>
</evidence>